<proteinExistence type="predicted"/>
<name>A0A7X2J2E2_9BACI</name>
<keyword evidence="5" id="KW-1185">Reference proteome</keyword>
<evidence type="ECO:0000313" key="5">
    <source>
        <dbReference type="Proteomes" id="UP000448867"/>
    </source>
</evidence>
<dbReference type="Pfam" id="PF23159">
    <property type="entry name" value="WHD_Rok"/>
    <property type="match status" value="1"/>
</dbReference>
<dbReference type="EMBL" id="WKKI01000058">
    <property type="protein sequence ID" value="MRX74064.1"/>
    <property type="molecule type" value="Genomic_DNA"/>
</dbReference>
<comment type="caution">
    <text evidence="4">The sequence shown here is derived from an EMBL/GenBank/DDBJ whole genome shotgun (WGS) entry which is preliminary data.</text>
</comment>
<dbReference type="AlphaFoldDB" id="A0A7X2J2E2"/>
<accession>A0A7X2J2E2</accession>
<dbReference type="Pfam" id="PF26513">
    <property type="entry name" value="Rok_N"/>
    <property type="match status" value="1"/>
</dbReference>
<sequence>MTIFNERAALQRRLEQLLESEQNMMRLFAEERDIIFGRLRELDKIQLNDQTSPVIEVIETTVSPRKRKRRAKTKNQLKKKYEPVIQFLKSQTVAIKGTEIKDLLDREGIEVSNLGNYLKGLQEYDQHVTKPYRGHYFYTAAEDQNEEDVNPEGELAGASAE</sequence>
<dbReference type="RefSeq" id="WP_154309519.1">
    <property type="nucleotide sequence ID" value="NZ_WKKI01000058.1"/>
</dbReference>
<dbReference type="InterPro" id="IPR058971">
    <property type="entry name" value="Rok_N_oligomerisation"/>
</dbReference>
<evidence type="ECO:0000313" key="4">
    <source>
        <dbReference type="EMBL" id="MRX74064.1"/>
    </source>
</evidence>
<gene>
    <name evidence="4" type="ORF">GJU40_18230</name>
</gene>
<protein>
    <recommendedName>
        <fullName evidence="6">Repressor of ComK</fullName>
    </recommendedName>
</protein>
<feature type="domain" description="Repressor Rok winged helix" evidence="2">
    <location>
        <begin position="82"/>
        <end position="136"/>
    </location>
</feature>
<dbReference type="InterPro" id="IPR056984">
    <property type="entry name" value="WH_Rok"/>
</dbReference>
<dbReference type="Proteomes" id="UP000448867">
    <property type="component" value="Unassembled WGS sequence"/>
</dbReference>
<feature type="domain" description="Rok N-terminal oligomerisation" evidence="3">
    <location>
        <begin position="4"/>
        <end position="43"/>
    </location>
</feature>
<evidence type="ECO:0008006" key="6">
    <source>
        <dbReference type="Google" id="ProtNLM"/>
    </source>
</evidence>
<reference evidence="4 5" key="1">
    <citation type="submission" date="2019-11" db="EMBL/GenBank/DDBJ databases">
        <title>Bacillus lacus genome.</title>
        <authorList>
            <person name="Allen C.J."/>
            <person name="Newman J.D."/>
        </authorList>
    </citation>
    <scope>NUCLEOTIDE SEQUENCE [LARGE SCALE GENOMIC DNA]</scope>
    <source>
        <strain evidence="4 5">KCTC 33946</strain>
    </source>
</reference>
<evidence type="ECO:0000259" key="2">
    <source>
        <dbReference type="Pfam" id="PF23159"/>
    </source>
</evidence>
<evidence type="ECO:0000256" key="1">
    <source>
        <dbReference type="SAM" id="MobiDB-lite"/>
    </source>
</evidence>
<dbReference type="OrthoDB" id="2452961at2"/>
<evidence type="ECO:0000259" key="3">
    <source>
        <dbReference type="Pfam" id="PF26513"/>
    </source>
</evidence>
<organism evidence="4 5">
    <name type="scientific">Metabacillus lacus</name>
    <dbReference type="NCBI Taxonomy" id="1983721"/>
    <lineage>
        <taxon>Bacteria</taxon>
        <taxon>Bacillati</taxon>
        <taxon>Bacillota</taxon>
        <taxon>Bacilli</taxon>
        <taxon>Bacillales</taxon>
        <taxon>Bacillaceae</taxon>
        <taxon>Metabacillus</taxon>
    </lineage>
</organism>
<feature type="region of interest" description="Disordered" evidence="1">
    <location>
        <begin position="142"/>
        <end position="161"/>
    </location>
</feature>